<keyword evidence="4 5" id="KW-0443">Lipid metabolism</keyword>
<dbReference type="PANTHER" id="PTHR42995">
    <property type="entry name" value="ACETYL-COENZYME A CARBOXYLASE CARBOXYL TRANSFERASE SUBUNIT BETA, CHLOROPLASTIC"/>
    <property type="match status" value="1"/>
</dbReference>
<keyword evidence="5" id="KW-0963">Cytoplasm</keyword>
<evidence type="ECO:0000256" key="4">
    <source>
        <dbReference type="ARBA" id="ARBA00023098"/>
    </source>
</evidence>
<dbReference type="GO" id="GO:0016743">
    <property type="term" value="F:carboxyl- or carbamoyltransferase activity"/>
    <property type="evidence" value="ECO:0007669"/>
    <property type="project" value="UniProtKB-UniRule"/>
</dbReference>
<dbReference type="eggNOG" id="COG0777">
    <property type="taxonomic scope" value="Bacteria"/>
</dbReference>
<feature type="binding site" evidence="5">
    <location>
        <position position="32"/>
    </location>
    <ligand>
        <name>Zn(2+)</name>
        <dbReference type="ChEBI" id="CHEBI:29105"/>
    </ligand>
</feature>
<name>A0A0D1JDU6_9LACO</name>
<dbReference type="OrthoDB" id="9772975at2"/>
<dbReference type="GO" id="GO:0009317">
    <property type="term" value="C:acetyl-CoA carboxylase complex"/>
    <property type="evidence" value="ECO:0007669"/>
    <property type="project" value="InterPro"/>
</dbReference>
<feature type="binding site" evidence="5">
    <location>
        <position position="35"/>
    </location>
    <ligand>
        <name>Zn(2+)</name>
        <dbReference type="ChEBI" id="CHEBI:29105"/>
    </ligand>
</feature>
<keyword evidence="6" id="KW-0436">Ligase</keyword>
<organism evidence="6 7">
    <name type="scientific">Weissella cibaria</name>
    <dbReference type="NCBI Taxonomy" id="137591"/>
    <lineage>
        <taxon>Bacteria</taxon>
        <taxon>Bacillati</taxon>
        <taxon>Bacillota</taxon>
        <taxon>Bacilli</taxon>
        <taxon>Lactobacillales</taxon>
        <taxon>Lactobacillaceae</taxon>
        <taxon>Weissella</taxon>
    </lineage>
</organism>
<dbReference type="PATRIC" id="fig|137591.25.peg.1695"/>
<keyword evidence="5" id="KW-0276">Fatty acid metabolism</keyword>
<dbReference type="Pfam" id="PF01039">
    <property type="entry name" value="Carboxyl_trans"/>
    <property type="match status" value="1"/>
</dbReference>
<dbReference type="PROSITE" id="PS50980">
    <property type="entry name" value="COA_CT_NTER"/>
    <property type="match status" value="1"/>
</dbReference>
<sequence length="284" mass="30751">MTQLFENNPDKFKHTAPADARTRGQKGDWVTCAFCGAQQYKEELGEFLVCGVCGYGFRLGAAQRANMMTDSFTEWHAEIEMTTPDFPGYAEKLTRAQAATGLKEAVLTGEAVIEHQRTALAIMDAGFMMGSLGAKTGAKLVALFDDATANGLPVILFSASGGARMQEGIRSLMQLANVSAAIARHREAGLVYIVVLTDPTMGGVTASFAMQGDIILSEPHALVGFAGRRVIEQTIHETLPKDFQRAEHMQASGFIDAIVARPELQHYLGQLLRVHQAPKEDAHV</sequence>
<comment type="cofactor">
    <cofactor evidence="5">
        <name>Zn(2+)</name>
        <dbReference type="ChEBI" id="CHEBI:29105"/>
    </cofactor>
    <text evidence="5">Binds 1 zinc ion per subunit.</text>
</comment>
<dbReference type="GO" id="GO:0008270">
    <property type="term" value="F:zinc ion binding"/>
    <property type="evidence" value="ECO:0007669"/>
    <property type="project" value="UniProtKB-UniRule"/>
</dbReference>
<keyword evidence="5" id="KW-0547">Nucleotide-binding</keyword>
<feature type="binding site" evidence="5">
    <location>
        <position position="53"/>
    </location>
    <ligand>
        <name>Zn(2+)</name>
        <dbReference type="ChEBI" id="CHEBI:29105"/>
    </ligand>
</feature>
<proteinExistence type="inferred from homology"/>
<comment type="subunit">
    <text evidence="5">Acetyl-CoA carboxylase is a heterohexamer composed of biotin carboxyl carrier protein (AccB), biotin carboxylase (AccC) and two subunits each of ACCase subunit alpha (AccA) and ACCase subunit beta (AccD).</text>
</comment>
<keyword evidence="3 5" id="KW-0863">Zinc-finger</keyword>
<dbReference type="STRING" id="137591.AO080_08285"/>
<dbReference type="SUPFAM" id="SSF52096">
    <property type="entry name" value="ClpP/crotonase"/>
    <property type="match status" value="1"/>
</dbReference>
<keyword evidence="5" id="KW-0479">Metal-binding</keyword>
<dbReference type="EMBL" id="JWHU01000034">
    <property type="protein sequence ID" value="KIU19703.1"/>
    <property type="molecule type" value="Genomic_DNA"/>
</dbReference>
<evidence type="ECO:0000256" key="2">
    <source>
        <dbReference type="ARBA" id="ARBA00022679"/>
    </source>
</evidence>
<dbReference type="EC" id="2.1.3.15" evidence="5"/>
<dbReference type="HAMAP" id="MF_01395">
    <property type="entry name" value="AcetylCoA_CT_beta"/>
    <property type="match status" value="1"/>
</dbReference>
<keyword evidence="5" id="KW-0275">Fatty acid biosynthesis</keyword>
<dbReference type="InterPro" id="IPR034733">
    <property type="entry name" value="AcCoA_carboxyl_beta"/>
</dbReference>
<accession>A0A0D1JDU6</accession>
<dbReference type="GO" id="GO:0003989">
    <property type="term" value="F:acetyl-CoA carboxylase activity"/>
    <property type="evidence" value="ECO:0007669"/>
    <property type="project" value="InterPro"/>
</dbReference>
<feature type="binding site" evidence="5">
    <location>
        <position position="50"/>
    </location>
    <ligand>
        <name>Zn(2+)</name>
        <dbReference type="ChEBI" id="CHEBI:29105"/>
    </ligand>
</feature>
<comment type="subcellular location">
    <subcellularLocation>
        <location evidence="5">Cytoplasm</location>
    </subcellularLocation>
</comment>
<evidence type="ECO:0000313" key="7">
    <source>
        <dbReference type="Proteomes" id="UP000032287"/>
    </source>
</evidence>
<comment type="caution">
    <text evidence="6">The sequence shown here is derived from an EMBL/GenBank/DDBJ whole genome shotgun (WGS) entry which is preliminary data.</text>
</comment>
<dbReference type="InterPro" id="IPR011762">
    <property type="entry name" value="COA_CT_N"/>
</dbReference>
<keyword evidence="5" id="KW-0862">Zinc</keyword>
<dbReference type="RefSeq" id="WP_043707556.1">
    <property type="nucleotide sequence ID" value="NZ_CP012873.1"/>
</dbReference>
<evidence type="ECO:0000256" key="5">
    <source>
        <dbReference type="HAMAP-Rule" id="MF_01395"/>
    </source>
</evidence>
<dbReference type="KEGG" id="wcb:AO080_08285"/>
<comment type="similarity">
    <text evidence="5">Belongs to the AccD/PCCB family.</text>
</comment>
<keyword evidence="1 5" id="KW-0444">Lipid biosynthesis</keyword>
<dbReference type="AlphaFoldDB" id="A0A0D1JDU6"/>
<reference evidence="6" key="1">
    <citation type="journal article" date="2015" name="Microbiology (Mosc.)">
        <title>Genomics of the Weissella cibaria species with an examination of its metabolic traits.</title>
        <authorList>
            <person name="Lynch K.M."/>
            <person name="Lucid A."/>
            <person name="Arendt E.K."/>
            <person name="Sleator R.D."/>
            <person name="Lucey B."/>
            <person name="Coffey A."/>
        </authorList>
    </citation>
    <scope>NUCLEOTIDE SEQUENCE [LARGE SCALE GENOMIC DNA]</scope>
    <source>
        <strain evidence="6">MG1</strain>
    </source>
</reference>
<dbReference type="Gene3D" id="3.90.226.10">
    <property type="entry name" value="2-enoyl-CoA Hydratase, Chain A, domain 1"/>
    <property type="match status" value="1"/>
</dbReference>
<keyword evidence="5" id="KW-0067">ATP-binding</keyword>
<keyword evidence="2 5" id="KW-0808">Transferase</keyword>
<dbReference type="GO" id="GO:0006633">
    <property type="term" value="P:fatty acid biosynthetic process"/>
    <property type="evidence" value="ECO:0007669"/>
    <property type="project" value="UniProtKB-KW"/>
</dbReference>
<evidence type="ECO:0000256" key="1">
    <source>
        <dbReference type="ARBA" id="ARBA00022516"/>
    </source>
</evidence>
<comment type="pathway">
    <text evidence="5">Lipid metabolism; malonyl-CoA biosynthesis; malonyl-CoA from acetyl-CoA: step 1/1.</text>
</comment>
<dbReference type="PRINTS" id="PR01070">
    <property type="entry name" value="ACCCTRFRASEB"/>
</dbReference>
<protein>
    <recommendedName>
        <fullName evidence="5">Acetyl-coenzyme A carboxylase carboxyl transferase subunit beta</fullName>
        <shortName evidence="5">ACCase subunit beta</shortName>
        <shortName evidence="5">Acetyl-CoA carboxylase carboxyltransferase subunit beta</shortName>
        <ecNumber evidence="5">2.1.3.15</ecNumber>
    </recommendedName>
</protein>
<evidence type="ECO:0000256" key="3">
    <source>
        <dbReference type="ARBA" id="ARBA00022771"/>
    </source>
</evidence>
<comment type="function">
    <text evidence="5">Component of the acetyl coenzyme A carboxylase (ACC) complex. Biotin carboxylase (BC) catalyzes the carboxylation of biotin on its carrier protein (BCCP) and then the CO(2) group is transferred by the transcarboxylase to acetyl-CoA to form malonyl-CoA.</text>
</comment>
<dbReference type="GO" id="GO:2001295">
    <property type="term" value="P:malonyl-CoA biosynthetic process"/>
    <property type="evidence" value="ECO:0007669"/>
    <property type="project" value="UniProtKB-UniRule"/>
</dbReference>
<comment type="caution">
    <text evidence="5">Lacks conserved residue(s) required for the propagation of feature annotation.</text>
</comment>
<dbReference type="InterPro" id="IPR029045">
    <property type="entry name" value="ClpP/crotonase-like_dom_sf"/>
</dbReference>
<dbReference type="GO" id="GO:0005524">
    <property type="term" value="F:ATP binding"/>
    <property type="evidence" value="ECO:0007669"/>
    <property type="project" value="UniProtKB-KW"/>
</dbReference>
<dbReference type="PANTHER" id="PTHR42995:SF5">
    <property type="entry name" value="ACETYL-COENZYME A CARBOXYLASE CARBOXYL TRANSFERASE SUBUNIT BETA, CHLOROPLASTIC"/>
    <property type="match status" value="1"/>
</dbReference>
<dbReference type="Proteomes" id="UP000032287">
    <property type="component" value="Unassembled WGS sequence"/>
</dbReference>
<dbReference type="InterPro" id="IPR000438">
    <property type="entry name" value="Acetyl_CoA_COase_Trfase_b_su"/>
</dbReference>
<keyword evidence="7" id="KW-1185">Reference proteome</keyword>
<dbReference type="UniPathway" id="UPA00655">
    <property type="reaction ID" value="UER00711"/>
</dbReference>
<comment type="catalytic activity">
    <reaction evidence="5">
        <text>N(6)-carboxybiotinyl-L-lysyl-[protein] + acetyl-CoA = N(6)-biotinyl-L-lysyl-[protein] + malonyl-CoA</text>
        <dbReference type="Rhea" id="RHEA:54728"/>
        <dbReference type="Rhea" id="RHEA-COMP:10505"/>
        <dbReference type="Rhea" id="RHEA-COMP:10506"/>
        <dbReference type="ChEBI" id="CHEBI:57288"/>
        <dbReference type="ChEBI" id="CHEBI:57384"/>
        <dbReference type="ChEBI" id="CHEBI:83144"/>
        <dbReference type="ChEBI" id="CHEBI:83145"/>
        <dbReference type="EC" id="2.1.3.15"/>
    </reaction>
</comment>
<evidence type="ECO:0000313" key="6">
    <source>
        <dbReference type="EMBL" id="KIU19703.1"/>
    </source>
</evidence>
<gene>
    <name evidence="6" type="primary">accD_1</name>
    <name evidence="5" type="synonym">accD</name>
    <name evidence="6" type="ORF">QX99_01721</name>
</gene>